<gene>
    <name evidence="2" type="ORF">C0Z16_28080</name>
    <name evidence="1" type="ORF">LMG27174_05795</name>
</gene>
<dbReference type="Proteomes" id="UP000494205">
    <property type="component" value="Unassembled WGS sequence"/>
</dbReference>
<name>A0A2N7W9C2_9BURK</name>
<proteinExistence type="predicted"/>
<dbReference type="AlphaFoldDB" id="A0A2N7W9C2"/>
<dbReference type="EMBL" id="CADIJZ010000027">
    <property type="protein sequence ID" value="CAB3730976.1"/>
    <property type="molecule type" value="Genomic_DNA"/>
</dbReference>
<dbReference type="OrthoDB" id="9830983at2"/>
<evidence type="ECO:0000313" key="4">
    <source>
        <dbReference type="Proteomes" id="UP000494205"/>
    </source>
</evidence>
<reference evidence="2 3" key="1">
    <citation type="submission" date="2018-01" db="EMBL/GenBank/DDBJ databases">
        <title>Whole genome analyses suggest that Burkholderia sensu lato contains two further novel genera in the rhizoxinica-symbiotica group Mycetohabitans gen. nov., and Trinickia gen. nov.: implications for the evolution of diazotrophy and nodulation in the Burkholderiaceae.</title>
        <authorList>
            <person name="Estrada-de los Santos P."/>
            <person name="Palmer M."/>
            <person name="Chavez-Ramirez B."/>
            <person name="Beukes C."/>
            <person name="Steenkamp E.T."/>
            <person name="Hirsch A.M."/>
            <person name="Manyaka P."/>
            <person name="Maluk M."/>
            <person name="Lafos M."/>
            <person name="Crook M."/>
            <person name="Gross E."/>
            <person name="Simon M.F."/>
            <person name="Bueno dos Reis Junior F."/>
            <person name="Poole P.S."/>
            <person name="Venter S.N."/>
            <person name="James E.K."/>
        </authorList>
    </citation>
    <scope>NUCLEOTIDE SEQUENCE [LARGE SCALE GENOMIC DNA]</scope>
    <source>
        <strain evidence="2 3">WSM 3937</strain>
    </source>
</reference>
<protein>
    <submittedName>
        <fullName evidence="1">Uncharacterized protein</fullName>
    </submittedName>
</protein>
<evidence type="ECO:0000313" key="2">
    <source>
        <dbReference type="EMBL" id="PMS25995.1"/>
    </source>
</evidence>
<dbReference type="RefSeq" id="WP_102635321.1">
    <property type="nucleotide sequence ID" value="NZ_CADIJZ010000027.1"/>
</dbReference>
<dbReference type="Proteomes" id="UP000235659">
    <property type="component" value="Unassembled WGS sequence"/>
</dbReference>
<evidence type="ECO:0000313" key="3">
    <source>
        <dbReference type="Proteomes" id="UP000235659"/>
    </source>
</evidence>
<evidence type="ECO:0000313" key="1">
    <source>
        <dbReference type="EMBL" id="CAB3730976.1"/>
    </source>
</evidence>
<dbReference type="EMBL" id="PNXY01000026">
    <property type="protein sequence ID" value="PMS25995.1"/>
    <property type="molecule type" value="Genomic_DNA"/>
</dbReference>
<sequence>MSNADMHLADLTGTEDIAQMETAKNVGEALNEHYPNHLWAVSWQGGVIVVKNLAISSFYGFVLHPDKLATWSEMKRAAVLAGGELLERAKMARGAWAGQFAQVLEGSDPRFFRGDNT</sequence>
<keyword evidence="3" id="KW-1185">Reference proteome</keyword>
<accession>A0A2N7W9C2</accession>
<organism evidence="1 4">
    <name type="scientific">Paraburkholderia rhynchosiae</name>
    <dbReference type="NCBI Taxonomy" id="487049"/>
    <lineage>
        <taxon>Bacteria</taxon>
        <taxon>Pseudomonadati</taxon>
        <taxon>Pseudomonadota</taxon>
        <taxon>Betaproteobacteria</taxon>
        <taxon>Burkholderiales</taxon>
        <taxon>Burkholderiaceae</taxon>
        <taxon>Paraburkholderia</taxon>
    </lineage>
</organism>
<reference evidence="1 4" key="2">
    <citation type="submission" date="2020-04" db="EMBL/GenBank/DDBJ databases">
        <authorList>
            <person name="De Canck E."/>
        </authorList>
    </citation>
    <scope>NUCLEOTIDE SEQUENCE [LARGE SCALE GENOMIC DNA]</scope>
    <source>
        <strain evidence="1 4">LMG 27174</strain>
    </source>
</reference>